<evidence type="ECO:0000313" key="8">
    <source>
        <dbReference type="Proteomes" id="UP000199138"/>
    </source>
</evidence>
<gene>
    <name evidence="7" type="ORF">SAMN05216480_12519</name>
</gene>
<keyword evidence="4 5" id="KW-0472">Membrane</keyword>
<proteinExistence type="predicted"/>
<dbReference type="GO" id="GO:0030416">
    <property type="term" value="P:methylamine metabolic process"/>
    <property type="evidence" value="ECO:0007669"/>
    <property type="project" value="InterPro"/>
</dbReference>
<feature type="transmembrane region" description="Helical" evidence="5">
    <location>
        <begin position="50"/>
        <end position="72"/>
    </location>
</feature>
<dbReference type="RefSeq" id="WP_143106474.1">
    <property type="nucleotide sequence ID" value="NZ_FPBK01000025.1"/>
</dbReference>
<keyword evidence="3 5" id="KW-1133">Transmembrane helix</keyword>
<protein>
    <recommendedName>
        <fullName evidence="6">Methylamine utilisation protein MauE domain-containing protein</fullName>
    </recommendedName>
</protein>
<dbReference type="InterPro" id="IPR009908">
    <property type="entry name" value="Methylamine_util_MauE"/>
</dbReference>
<feature type="transmembrane region" description="Helical" evidence="5">
    <location>
        <begin position="121"/>
        <end position="138"/>
    </location>
</feature>
<evidence type="ECO:0000259" key="6">
    <source>
        <dbReference type="Pfam" id="PF07291"/>
    </source>
</evidence>
<evidence type="ECO:0000256" key="2">
    <source>
        <dbReference type="ARBA" id="ARBA00022692"/>
    </source>
</evidence>
<keyword evidence="2 5" id="KW-0812">Transmembrane</keyword>
<dbReference type="OrthoDB" id="673785at2"/>
<dbReference type="EMBL" id="FPBK01000025">
    <property type="protein sequence ID" value="SFU78084.1"/>
    <property type="molecule type" value="Genomic_DNA"/>
</dbReference>
<evidence type="ECO:0000256" key="4">
    <source>
        <dbReference type="ARBA" id="ARBA00023136"/>
    </source>
</evidence>
<name>A0A1I7IYW9_9FLAO</name>
<evidence type="ECO:0000313" key="7">
    <source>
        <dbReference type="EMBL" id="SFU78084.1"/>
    </source>
</evidence>
<feature type="transmembrane region" description="Helical" evidence="5">
    <location>
        <begin position="12"/>
        <end position="30"/>
    </location>
</feature>
<dbReference type="STRING" id="1224947.SAMN05216480_12519"/>
<reference evidence="7 8" key="1">
    <citation type="submission" date="2016-10" db="EMBL/GenBank/DDBJ databases">
        <authorList>
            <person name="de Groot N.N."/>
        </authorList>
    </citation>
    <scope>NUCLEOTIDE SEQUENCE [LARGE SCALE GENOMIC DNA]</scope>
    <source>
        <strain evidence="7 8">CGMCC 1.12333</strain>
    </source>
</reference>
<sequence>MNKQIRPIITTYFIHSITYFLLLLFCYAALSKALDYEHFQIQLAQSPLLSAYAGLIAPTIIGLELIIVLLLCIPTFRIIGLYASFSLMIGFTVYIYMILYYSDFIPCSCGGILEKLSWTEHLVFNILVSICTLVAVILQVKRKSIPYIKFGIYTLLPSLSMVAILLMLFLTSEHLIATTHSFIRRFPPHPIQKDRVYKLPANSYYLAGSTQQSLYLGNTSTPLVLSQLDSSFTIMHSQLWHPDTLSLPFRSLRFQVQAPYVYSYDGTVPILFRGHLSDTTLHTLSYREAYFSQLAILDSIHFAVRTQHGTTQQYVLGTLHPKKDTPVKLYDHLLQKQVDGLFDSDGLLLSDPDLGQFLYRYHYRNPLLVMDANLHLLRTLHTIDTISQVQLSVHHFRDGRHQLKTPPLRVNQAAAVHKGILFNQSNLKGRYEDHSMWQRAFIIDCYRTDDQYYIGSFYLPNPDQLHLQQLIVADPYLYVLIGNQVFRYRLAPSIRQHFQQGKPKT</sequence>
<evidence type="ECO:0000256" key="1">
    <source>
        <dbReference type="ARBA" id="ARBA00004141"/>
    </source>
</evidence>
<accession>A0A1I7IYW9</accession>
<comment type="subcellular location">
    <subcellularLocation>
        <location evidence="1">Membrane</location>
        <topology evidence="1">Multi-pass membrane protein</topology>
    </subcellularLocation>
</comment>
<dbReference type="GO" id="GO:0016020">
    <property type="term" value="C:membrane"/>
    <property type="evidence" value="ECO:0007669"/>
    <property type="project" value="UniProtKB-SubCell"/>
</dbReference>
<feature type="domain" description="Methylamine utilisation protein MauE" evidence="6">
    <location>
        <begin position="11"/>
        <end position="137"/>
    </location>
</feature>
<feature type="transmembrane region" description="Helical" evidence="5">
    <location>
        <begin position="79"/>
        <end position="101"/>
    </location>
</feature>
<feature type="transmembrane region" description="Helical" evidence="5">
    <location>
        <begin position="150"/>
        <end position="170"/>
    </location>
</feature>
<dbReference type="Proteomes" id="UP000199138">
    <property type="component" value="Unassembled WGS sequence"/>
</dbReference>
<organism evidence="7 8">
    <name type="scientific">Pustulibacterium marinum</name>
    <dbReference type="NCBI Taxonomy" id="1224947"/>
    <lineage>
        <taxon>Bacteria</taxon>
        <taxon>Pseudomonadati</taxon>
        <taxon>Bacteroidota</taxon>
        <taxon>Flavobacteriia</taxon>
        <taxon>Flavobacteriales</taxon>
        <taxon>Flavobacteriaceae</taxon>
        <taxon>Pustulibacterium</taxon>
    </lineage>
</organism>
<dbReference type="AlphaFoldDB" id="A0A1I7IYW9"/>
<keyword evidence="8" id="KW-1185">Reference proteome</keyword>
<evidence type="ECO:0000256" key="5">
    <source>
        <dbReference type="SAM" id="Phobius"/>
    </source>
</evidence>
<evidence type="ECO:0000256" key="3">
    <source>
        <dbReference type="ARBA" id="ARBA00022989"/>
    </source>
</evidence>
<dbReference type="Pfam" id="PF07291">
    <property type="entry name" value="MauE"/>
    <property type="match status" value="1"/>
</dbReference>